<dbReference type="EMBL" id="JBHSML010000011">
    <property type="protein sequence ID" value="MFC5517533.1"/>
    <property type="molecule type" value="Genomic_DNA"/>
</dbReference>
<name>A0ABW0PYH3_9HYPH</name>
<keyword evidence="6" id="KW-1185">Reference proteome</keyword>
<evidence type="ECO:0000313" key="5">
    <source>
        <dbReference type="EMBL" id="MFC5517533.1"/>
    </source>
</evidence>
<dbReference type="SUPFAM" id="SSF56349">
    <property type="entry name" value="DNA breaking-rejoining enzymes"/>
    <property type="match status" value="1"/>
</dbReference>
<evidence type="ECO:0000259" key="4">
    <source>
        <dbReference type="PROSITE" id="PS51898"/>
    </source>
</evidence>
<keyword evidence="2" id="KW-0238">DNA-binding</keyword>
<dbReference type="PANTHER" id="PTHR30349:SF94">
    <property type="entry name" value="INTEGRASE_RECOMBINASE HI_1414-RELATED"/>
    <property type="match status" value="1"/>
</dbReference>
<dbReference type="Pfam" id="PF00589">
    <property type="entry name" value="Phage_integrase"/>
    <property type="match status" value="1"/>
</dbReference>
<keyword evidence="1" id="KW-0229">DNA integration</keyword>
<organism evidence="5 6">
    <name type="scientific">Kaistia terrae</name>
    <dbReference type="NCBI Taxonomy" id="537017"/>
    <lineage>
        <taxon>Bacteria</taxon>
        <taxon>Pseudomonadati</taxon>
        <taxon>Pseudomonadota</taxon>
        <taxon>Alphaproteobacteria</taxon>
        <taxon>Hyphomicrobiales</taxon>
        <taxon>Kaistiaceae</taxon>
        <taxon>Kaistia</taxon>
    </lineage>
</organism>
<comment type="caution">
    <text evidence="5">The sequence shown here is derived from an EMBL/GenBank/DDBJ whole genome shotgun (WGS) entry which is preliminary data.</text>
</comment>
<protein>
    <submittedName>
        <fullName evidence="5">Tyrosine-type recombinase/integrase</fullName>
    </submittedName>
</protein>
<evidence type="ECO:0000256" key="2">
    <source>
        <dbReference type="ARBA" id="ARBA00023125"/>
    </source>
</evidence>
<evidence type="ECO:0000256" key="1">
    <source>
        <dbReference type="ARBA" id="ARBA00022908"/>
    </source>
</evidence>
<proteinExistence type="predicted"/>
<dbReference type="Proteomes" id="UP001596150">
    <property type="component" value="Unassembled WGS sequence"/>
</dbReference>
<accession>A0ABW0PYH3</accession>
<dbReference type="CDD" id="cd00796">
    <property type="entry name" value="INT_Rci_Hp1_C"/>
    <property type="match status" value="1"/>
</dbReference>
<evidence type="ECO:0000256" key="3">
    <source>
        <dbReference type="ARBA" id="ARBA00023172"/>
    </source>
</evidence>
<reference evidence="6" key="1">
    <citation type="journal article" date="2019" name="Int. J. Syst. Evol. Microbiol.">
        <title>The Global Catalogue of Microorganisms (GCM) 10K type strain sequencing project: providing services to taxonomists for standard genome sequencing and annotation.</title>
        <authorList>
            <consortium name="The Broad Institute Genomics Platform"/>
            <consortium name="The Broad Institute Genome Sequencing Center for Infectious Disease"/>
            <person name="Wu L."/>
            <person name="Ma J."/>
        </authorList>
    </citation>
    <scope>NUCLEOTIDE SEQUENCE [LARGE SCALE GENOMIC DNA]</scope>
    <source>
        <strain evidence="6">KACC 12633</strain>
    </source>
</reference>
<dbReference type="InterPro" id="IPR050090">
    <property type="entry name" value="Tyrosine_recombinase_XerCD"/>
</dbReference>
<dbReference type="PROSITE" id="PS51898">
    <property type="entry name" value="TYR_RECOMBINASE"/>
    <property type="match status" value="1"/>
</dbReference>
<dbReference type="Gene3D" id="1.10.150.130">
    <property type="match status" value="1"/>
</dbReference>
<evidence type="ECO:0000313" key="6">
    <source>
        <dbReference type="Proteomes" id="UP001596150"/>
    </source>
</evidence>
<dbReference type="InterPro" id="IPR002104">
    <property type="entry name" value="Integrase_catalytic"/>
</dbReference>
<dbReference type="InterPro" id="IPR011010">
    <property type="entry name" value="DNA_brk_join_enz"/>
</dbReference>
<dbReference type="InterPro" id="IPR010998">
    <property type="entry name" value="Integrase_recombinase_N"/>
</dbReference>
<dbReference type="RefSeq" id="WP_380224778.1">
    <property type="nucleotide sequence ID" value="NZ_JBHSML010000011.1"/>
</dbReference>
<keyword evidence="3" id="KW-0233">DNA recombination</keyword>
<dbReference type="InterPro" id="IPR013762">
    <property type="entry name" value="Integrase-like_cat_sf"/>
</dbReference>
<gene>
    <name evidence="5" type="ORF">ACFPP9_17265</name>
</gene>
<feature type="domain" description="Tyr recombinase" evidence="4">
    <location>
        <begin position="175"/>
        <end position="340"/>
    </location>
</feature>
<dbReference type="PANTHER" id="PTHR30349">
    <property type="entry name" value="PHAGE INTEGRASE-RELATED"/>
    <property type="match status" value="1"/>
</dbReference>
<sequence length="340" mass="38803">MASAWHTFGTGWFAMASIRKRGSSWHVQVRKAGFPTLTRTFDSKDAAAQWSRDQERSIDRGDVEPSAHRLKDIVVHDLLQRYEDTVTCSKRSPDQERSKLAVLRRHLPASLPLSRLTSAVIANYRDFRLAVVQSGTVRRELAVLRHCLEVARKEWGVPLSRNPVAGIAIPPAGKGRQRRLEPEDCERLNHALKSAKAWYLRPMIELAIETGMRRGELLQLEWSNVDFVRNLALLKVTKNGDSRSVPLSSKAIAILNGLPKPERRVFPIKPCTVRQAWVRLMERAGIEDLRLHDLRHEAISRFFELGLSVPEVALISGHKDSRMLFRYTHIRPEDVAKKLR</sequence>
<dbReference type="Gene3D" id="1.10.443.10">
    <property type="entry name" value="Intergrase catalytic core"/>
    <property type="match status" value="1"/>
</dbReference>